<accession>A0A967KBN9</accession>
<dbReference type="EMBL" id="JAAQPH010000014">
    <property type="protein sequence ID" value="NIA70469.1"/>
    <property type="molecule type" value="Genomic_DNA"/>
</dbReference>
<evidence type="ECO:0008006" key="3">
    <source>
        <dbReference type="Google" id="ProtNLM"/>
    </source>
</evidence>
<dbReference type="InterPro" id="IPR011009">
    <property type="entry name" value="Kinase-like_dom_sf"/>
</dbReference>
<dbReference type="SUPFAM" id="SSF56112">
    <property type="entry name" value="Protein kinase-like (PK-like)"/>
    <property type="match status" value="1"/>
</dbReference>
<evidence type="ECO:0000313" key="1">
    <source>
        <dbReference type="EMBL" id="NIA70469.1"/>
    </source>
</evidence>
<dbReference type="RefSeq" id="WP_167227110.1">
    <property type="nucleotide sequence ID" value="NZ_JAAQPH010000014.1"/>
</dbReference>
<dbReference type="Gene3D" id="1.10.510.10">
    <property type="entry name" value="Transferase(Phosphotransferase) domain 1"/>
    <property type="match status" value="1"/>
</dbReference>
<organism evidence="1 2">
    <name type="scientific">Pelagibius litoralis</name>
    <dbReference type="NCBI Taxonomy" id="374515"/>
    <lineage>
        <taxon>Bacteria</taxon>
        <taxon>Pseudomonadati</taxon>
        <taxon>Pseudomonadota</taxon>
        <taxon>Alphaproteobacteria</taxon>
        <taxon>Rhodospirillales</taxon>
        <taxon>Rhodovibrionaceae</taxon>
        <taxon>Pelagibius</taxon>
    </lineage>
</organism>
<evidence type="ECO:0000313" key="2">
    <source>
        <dbReference type="Proteomes" id="UP000761264"/>
    </source>
</evidence>
<dbReference type="Proteomes" id="UP000761264">
    <property type="component" value="Unassembled WGS sequence"/>
</dbReference>
<proteinExistence type="predicted"/>
<gene>
    <name evidence="1" type="ORF">HBA54_17880</name>
</gene>
<name>A0A967KBN9_9PROT</name>
<comment type="caution">
    <text evidence="1">The sequence shown here is derived from an EMBL/GenBank/DDBJ whole genome shotgun (WGS) entry which is preliminary data.</text>
</comment>
<protein>
    <recommendedName>
        <fullName evidence="3">Protein kinase domain-containing protein</fullName>
    </recommendedName>
</protein>
<dbReference type="AlphaFoldDB" id="A0A967KBN9"/>
<sequence>MSGQTEDKGQGAENGGGIVMLADRYRLRPESALTDLNSPGVQAFSATDEKGTPRPLFALVCRQGIAARTDVLAQFSRFRRMPMMNPVRHGVVYWPPARARRFVIVFEQPSGERVLADSGATIEPWREDRVVRSVVQPLLPMFKELGDRKLSHRSIRADNLFFADPSRESVVVGECFSGPPGLAQPHYYEPIDSAMAMPEGRGAGTPADDFYALGVMMLVLLCGGNPVADLSEDQVVENKISKGSYAALVRNTRLSLPMVEVLRGLLCDDPEQRWQYDDLNMWLNGRHLSPKQALLPPKAARVFEFDEVEYVNAPALSHALGSEWDKALLVIKKKDLESWVRRSLGDDLQADAVRQSSQAAIGAAGGRGSGEDRLLSRVLMALDQRAPLRYKTVSARLDGLAQAFAVTYQDKDKRQMFSEIFTQRLPQLWIENQPILTPELSILRRLYDTVALTLSKPRIGYGLEKALYTSNHGWPCQSPLLQNDYVAELEDLLPALERVAQQGKTERCPVDKHIAGFISARMKGSIEQALGELGNPEKPSVFNLGVLRLLAEVQRAASPTPTPYLAAWCVALLKPVVEGFRNRTRREQMADMAMRLAGQGNLTTLLALIDDPNRKAADEQGFRNAKRDFAALVEQANWLRGGGMTSPAIVKRHAREASSIVSSVVAGVAVLGIALAAVI</sequence>
<reference evidence="1" key="1">
    <citation type="submission" date="2020-03" db="EMBL/GenBank/DDBJ databases">
        <title>Genome of Pelagibius litoralis DSM 21314T.</title>
        <authorList>
            <person name="Wang G."/>
        </authorList>
    </citation>
    <scope>NUCLEOTIDE SEQUENCE</scope>
    <source>
        <strain evidence="1">DSM 21314</strain>
    </source>
</reference>
<keyword evidence="2" id="KW-1185">Reference proteome</keyword>